<dbReference type="InterPro" id="IPR029044">
    <property type="entry name" value="Nucleotide-diphossugar_trans"/>
</dbReference>
<name>A0A1H4SJ32_9BACT</name>
<keyword evidence="1" id="KW-1133">Transmembrane helix</keyword>
<dbReference type="InterPro" id="IPR050834">
    <property type="entry name" value="Glycosyltransf_2"/>
</dbReference>
<proteinExistence type="predicted"/>
<dbReference type="EMBL" id="FNSD01000001">
    <property type="protein sequence ID" value="SEC44090.1"/>
    <property type="molecule type" value="Genomic_DNA"/>
</dbReference>
<evidence type="ECO:0000256" key="1">
    <source>
        <dbReference type="SAM" id="Phobius"/>
    </source>
</evidence>
<organism evidence="3 4">
    <name type="scientific">Terriglobus roseus</name>
    <dbReference type="NCBI Taxonomy" id="392734"/>
    <lineage>
        <taxon>Bacteria</taxon>
        <taxon>Pseudomonadati</taxon>
        <taxon>Acidobacteriota</taxon>
        <taxon>Terriglobia</taxon>
        <taxon>Terriglobales</taxon>
        <taxon>Acidobacteriaceae</taxon>
        <taxon>Terriglobus</taxon>
    </lineage>
</organism>
<feature type="transmembrane region" description="Helical" evidence="1">
    <location>
        <begin position="308"/>
        <end position="328"/>
    </location>
</feature>
<evidence type="ECO:0000259" key="2">
    <source>
        <dbReference type="Pfam" id="PF00535"/>
    </source>
</evidence>
<dbReference type="GO" id="GO:0016740">
    <property type="term" value="F:transferase activity"/>
    <property type="evidence" value="ECO:0007669"/>
    <property type="project" value="UniProtKB-KW"/>
</dbReference>
<keyword evidence="1" id="KW-0812">Transmembrane</keyword>
<accession>A0A1H4SJ32</accession>
<dbReference type="SUPFAM" id="SSF53448">
    <property type="entry name" value="Nucleotide-diphospho-sugar transferases"/>
    <property type="match status" value="1"/>
</dbReference>
<dbReference type="PANTHER" id="PTHR43685">
    <property type="entry name" value="GLYCOSYLTRANSFERASE"/>
    <property type="match status" value="1"/>
</dbReference>
<sequence length="363" mass="40097">MDSDRTLMVHYPFLSVIIPVLNERLCLPLLLKDLALQQYPRDRWEIIVADGGSVDGTVDFVRSQSGDYPVALSLVPNLRRRSSAGRNAGVKAARGEIVAFIDGHTRVQNPQLLLRTAELFETTGAHCLCRAQPLVGLPGNRWSENIAATRASRFGHGSASLIYDRNFIGPCDPRSSGAVYRREVFKALGLYDESFDACEDVEFNTRLWLSGKLAYAHPDLAIDYQARSTIRGLWRQMVRYGQGRVRLARKHRSERSIRSLAPAMLVILLMTATGVWFSWVCALPLVAYVAVIVLLATVTTWNDRRRSAFAAAVILPVIHLGLGTGMLMETISGAGPQTFKDAALDVGQINVAIAADETQHVLR</sequence>
<feature type="domain" description="Glycosyltransferase 2-like" evidence="2">
    <location>
        <begin position="15"/>
        <end position="188"/>
    </location>
</feature>
<dbReference type="PANTHER" id="PTHR43685:SF3">
    <property type="entry name" value="SLR2126 PROTEIN"/>
    <property type="match status" value="1"/>
</dbReference>
<feature type="transmembrane region" description="Helical" evidence="1">
    <location>
        <begin position="285"/>
        <end position="301"/>
    </location>
</feature>
<evidence type="ECO:0000313" key="3">
    <source>
        <dbReference type="EMBL" id="SEC44090.1"/>
    </source>
</evidence>
<protein>
    <submittedName>
        <fullName evidence="3">Glycosyl transferase family 2</fullName>
    </submittedName>
</protein>
<dbReference type="Proteomes" id="UP000182409">
    <property type="component" value="Unassembled WGS sequence"/>
</dbReference>
<evidence type="ECO:0000313" key="4">
    <source>
        <dbReference type="Proteomes" id="UP000182409"/>
    </source>
</evidence>
<keyword evidence="1" id="KW-0472">Membrane</keyword>
<dbReference type="Gene3D" id="3.90.550.10">
    <property type="entry name" value="Spore Coat Polysaccharide Biosynthesis Protein SpsA, Chain A"/>
    <property type="match status" value="1"/>
</dbReference>
<dbReference type="Pfam" id="PF00535">
    <property type="entry name" value="Glycos_transf_2"/>
    <property type="match status" value="1"/>
</dbReference>
<dbReference type="InterPro" id="IPR001173">
    <property type="entry name" value="Glyco_trans_2-like"/>
</dbReference>
<dbReference type="AlphaFoldDB" id="A0A1H4SJ32"/>
<gene>
    <name evidence="3" type="ORF">SAMN05443244_3467</name>
</gene>
<reference evidence="3 4" key="1">
    <citation type="submission" date="2016-10" db="EMBL/GenBank/DDBJ databases">
        <authorList>
            <person name="de Groot N.N."/>
        </authorList>
    </citation>
    <scope>NUCLEOTIDE SEQUENCE [LARGE SCALE GENOMIC DNA]</scope>
    <source>
        <strain evidence="3 4">AB35.6</strain>
    </source>
</reference>
<keyword evidence="3" id="KW-0808">Transferase</keyword>